<sequence length="69" mass="7609">MLVDGSIATPSFNPAKGTDKIEKTTTRNSKNDTRTFENMLLGWGKGSMKVRTGYSYMLMKSENGKSLSV</sequence>
<feature type="compositionally biased region" description="Basic and acidic residues" evidence="1">
    <location>
        <begin position="17"/>
        <end position="29"/>
    </location>
</feature>
<dbReference type="Proteomes" id="UP000051647">
    <property type="component" value="Unassembled WGS sequence"/>
</dbReference>
<evidence type="ECO:0000256" key="1">
    <source>
        <dbReference type="SAM" id="MobiDB-lite"/>
    </source>
</evidence>
<organism evidence="2 3">
    <name type="scientific">Companilactobacillus versmoldensis DSM 14857 = KCTC 3814</name>
    <dbReference type="NCBI Taxonomy" id="1423815"/>
    <lineage>
        <taxon>Bacteria</taxon>
        <taxon>Bacillati</taxon>
        <taxon>Bacillota</taxon>
        <taxon>Bacilli</taxon>
        <taxon>Lactobacillales</taxon>
        <taxon>Lactobacillaceae</taxon>
        <taxon>Companilactobacillus</taxon>
    </lineage>
</organism>
<evidence type="ECO:0000313" key="2">
    <source>
        <dbReference type="EMBL" id="KRL67600.1"/>
    </source>
</evidence>
<keyword evidence="3" id="KW-1185">Reference proteome</keyword>
<accession>A0A0R1SEL6</accession>
<protein>
    <submittedName>
        <fullName evidence="2">Uncharacterized protein</fullName>
    </submittedName>
</protein>
<dbReference type="eggNOG" id="COG1196">
    <property type="taxonomic scope" value="Bacteria"/>
</dbReference>
<dbReference type="AlphaFoldDB" id="A0A0R1SEL6"/>
<reference evidence="2 3" key="1">
    <citation type="journal article" date="2015" name="Genome Announc.">
        <title>Expanding the biotechnology potential of lactobacilli through comparative genomics of 213 strains and associated genera.</title>
        <authorList>
            <person name="Sun Z."/>
            <person name="Harris H.M."/>
            <person name="McCann A."/>
            <person name="Guo C."/>
            <person name="Argimon S."/>
            <person name="Zhang W."/>
            <person name="Yang X."/>
            <person name="Jeffery I.B."/>
            <person name="Cooney J.C."/>
            <person name="Kagawa T.F."/>
            <person name="Liu W."/>
            <person name="Song Y."/>
            <person name="Salvetti E."/>
            <person name="Wrobel A."/>
            <person name="Rasinkangas P."/>
            <person name="Parkhill J."/>
            <person name="Rea M.C."/>
            <person name="O'Sullivan O."/>
            <person name="Ritari J."/>
            <person name="Douillard F.P."/>
            <person name="Paul Ross R."/>
            <person name="Yang R."/>
            <person name="Briner A.E."/>
            <person name="Felis G.E."/>
            <person name="de Vos W.M."/>
            <person name="Barrangou R."/>
            <person name="Klaenhammer T.R."/>
            <person name="Caufield P.W."/>
            <person name="Cui Y."/>
            <person name="Zhang H."/>
            <person name="O'Toole P.W."/>
        </authorList>
    </citation>
    <scope>NUCLEOTIDE SEQUENCE [LARGE SCALE GENOMIC DNA]</scope>
    <source>
        <strain evidence="2 3">DSM 14857</strain>
    </source>
</reference>
<proteinExistence type="predicted"/>
<name>A0A0R1SEL6_9LACO</name>
<dbReference type="EMBL" id="AZFA01000004">
    <property type="protein sequence ID" value="KRL67600.1"/>
    <property type="molecule type" value="Genomic_DNA"/>
</dbReference>
<dbReference type="PATRIC" id="fig|1423815.3.peg.1662"/>
<gene>
    <name evidence="2" type="ORF">FC27_GL001624</name>
</gene>
<dbReference type="STRING" id="1423815.FC27_GL001624"/>
<comment type="caution">
    <text evidence="2">The sequence shown here is derived from an EMBL/GenBank/DDBJ whole genome shotgun (WGS) entry which is preliminary data.</text>
</comment>
<feature type="region of interest" description="Disordered" evidence="1">
    <location>
        <begin position="1"/>
        <end position="29"/>
    </location>
</feature>
<evidence type="ECO:0000313" key="3">
    <source>
        <dbReference type="Proteomes" id="UP000051647"/>
    </source>
</evidence>